<proteinExistence type="predicted"/>
<reference evidence="1" key="1">
    <citation type="submission" date="2016-09" db="EMBL/GenBank/DDBJ databases">
        <title>The Complete Genome of Burkholderia sprentiae wsm5005.</title>
        <authorList>
            <person name="De Meyer S."/>
            <person name="Wang P."/>
            <person name="Terpolilli J."/>
        </authorList>
    </citation>
    <scope>NUCLEOTIDE SEQUENCE [LARGE SCALE GENOMIC DNA]</scope>
    <source>
        <strain evidence="1">WSM5005</strain>
    </source>
</reference>
<gene>
    <name evidence="1" type="ORF">BJG93_25325</name>
</gene>
<dbReference type="AlphaFoldDB" id="A0A1I9YR24"/>
<protein>
    <submittedName>
        <fullName evidence="1">Uncharacterized protein</fullName>
    </submittedName>
</protein>
<accession>A0A1I9YR24</accession>
<dbReference type="EMBL" id="CP017562">
    <property type="protein sequence ID" value="APA88638.1"/>
    <property type="molecule type" value="Genomic_DNA"/>
</dbReference>
<sequence>MALAVGFAPHHPGGQAAAQFATGGLLATTPVQTGTQDMQFGFAHGALQSEQQPVVKKPLYVQKMLTTGISMFAKISVGVRSIASGPTIRISTARTTKVYGRRSASRTIRMTGS</sequence>
<name>A0A1I9YR24_9BURK</name>
<organism evidence="1">
    <name type="scientific">Paraburkholderia sprentiae WSM5005</name>
    <dbReference type="NCBI Taxonomy" id="754502"/>
    <lineage>
        <taxon>Bacteria</taxon>
        <taxon>Pseudomonadati</taxon>
        <taxon>Pseudomonadota</taxon>
        <taxon>Betaproteobacteria</taxon>
        <taxon>Burkholderiales</taxon>
        <taxon>Burkholderiaceae</taxon>
        <taxon>Paraburkholderia</taxon>
    </lineage>
</organism>
<evidence type="ECO:0000313" key="1">
    <source>
        <dbReference type="EMBL" id="APA88638.1"/>
    </source>
</evidence>